<evidence type="ECO:0000313" key="4">
    <source>
        <dbReference type="Proteomes" id="UP000183263"/>
    </source>
</evidence>
<dbReference type="AlphaFoldDB" id="A0A1G8RKI7"/>
<evidence type="ECO:0000256" key="1">
    <source>
        <dbReference type="SAM" id="MobiDB-lite"/>
    </source>
</evidence>
<dbReference type="EMBL" id="FNDN01000018">
    <property type="protein sequence ID" value="SDJ16880.1"/>
    <property type="molecule type" value="Genomic_DNA"/>
</dbReference>
<sequence length="301" mass="32186">MIPRGSFRIPVSPMFRCRRSAAEFVHGRGESGGLVLEIGVAVRAVVGQTTLQVLPADDDEGGAVGSVRSGHDPGLSLRQDQGRVGQRGVEQFAQLRGSHGGVHAVPFRWVHVLRANHTGTGGWAAFRGDVARTGERANSWRGCPRGGIVVGMTYPSDSTREGDDADFTVDEDNQLQPEDSLVDRGVDDVLDEGYSPPDRPPKGYALTDSEERAEETLDERLAEEEPDVGADPDAPQYVEDREIGARRAGRLLAEDEGVAEDTEDELVATDVGIDGGAASAEEAAVHVIDDEYDGESRDADG</sequence>
<accession>A0A1G8RKI7</accession>
<reference evidence="3" key="1">
    <citation type="submission" date="2016-10" db="EMBL/GenBank/DDBJ databases">
        <authorList>
            <person name="de Groot N.N."/>
        </authorList>
    </citation>
    <scope>NUCLEOTIDE SEQUENCE [LARGE SCALE GENOMIC DNA]</scope>
    <source>
        <strain evidence="3">DSM 44892</strain>
    </source>
</reference>
<feature type="region of interest" description="Disordered" evidence="1">
    <location>
        <begin position="153"/>
        <end position="240"/>
    </location>
</feature>
<organism evidence="3 4">
    <name type="scientific">Rhodococcus triatomae</name>
    <dbReference type="NCBI Taxonomy" id="300028"/>
    <lineage>
        <taxon>Bacteria</taxon>
        <taxon>Bacillati</taxon>
        <taxon>Actinomycetota</taxon>
        <taxon>Actinomycetes</taxon>
        <taxon>Mycobacteriales</taxon>
        <taxon>Nocardiaceae</taxon>
        <taxon>Rhodococcus</taxon>
    </lineage>
</organism>
<proteinExistence type="predicted"/>
<dbReference type="Pfam" id="PF18970">
    <property type="entry name" value="DUF5709"/>
    <property type="match status" value="1"/>
</dbReference>
<dbReference type="InterPro" id="IPR043763">
    <property type="entry name" value="DUF5709"/>
</dbReference>
<feature type="region of interest" description="Disordered" evidence="1">
    <location>
        <begin position="57"/>
        <end position="83"/>
    </location>
</feature>
<dbReference type="Proteomes" id="UP000183263">
    <property type="component" value="Unassembled WGS sequence"/>
</dbReference>
<evidence type="ECO:0000313" key="3">
    <source>
        <dbReference type="EMBL" id="SDJ16880.1"/>
    </source>
</evidence>
<feature type="compositionally biased region" description="Acidic residues" evidence="1">
    <location>
        <begin position="163"/>
        <end position="173"/>
    </location>
</feature>
<feature type="domain" description="DUF5709" evidence="2">
    <location>
        <begin position="243"/>
        <end position="290"/>
    </location>
</feature>
<name>A0A1G8RKI7_9NOCA</name>
<evidence type="ECO:0000259" key="2">
    <source>
        <dbReference type="Pfam" id="PF18970"/>
    </source>
</evidence>
<protein>
    <recommendedName>
        <fullName evidence="2">DUF5709 domain-containing protein</fullName>
    </recommendedName>
</protein>
<feature type="compositionally biased region" description="Acidic residues" evidence="1">
    <location>
        <begin position="221"/>
        <end position="230"/>
    </location>
</feature>
<gene>
    <name evidence="3" type="ORF">SAMN05444695_1189</name>
</gene>
<keyword evidence="4" id="KW-1185">Reference proteome</keyword>